<evidence type="ECO:0000256" key="1">
    <source>
        <dbReference type="SAM" id="Phobius"/>
    </source>
</evidence>
<keyword evidence="1" id="KW-0812">Transmembrane</keyword>
<dbReference type="GO" id="GO:0016811">
    <property type="term" value="F:hydrolase activity, acting on carbon-nitrogen (but not peptide) bonds, in linear amides"/>
    <property type="evidence" value="ECO:0007669"/>
    <property type="project" value="TreeGrafter"/>
</dbReference>
<dbReference type="EMBL" id="NFHS01000007">
    <property type="protein sequence ID" value="OUN53447.1"/>
    <property type="molecule type" value="Genomic_DNA"/>
</dbReference>
<reference evidence="3" key="1">
    <citation type="submission" date="2017-04" db="EMBL/GenBank/DDBJ databases">
        <title>Function of individual gut microbiota members based on whole genome sequencing of pure cultures obtained from chicken caecum.</title>
        <authorList>
            <person name="Medvecky M."/>
            <person name="Cejkova D."/>
            <person name="Polansky O."/>
            <person name="Karasova D."/>
            <person name="Kubasova T."/>
            <person name="Cizek A."/>
            <person name="Rychlik I."/>
        </authorList>
    </citation>
    <scope>NUCLEOTIDE SEQUENCE [LARGE SCALE GENOMIC DNA]</scope>
    <source>
        <strain evidence="3">An67</strain>
    </source>
</reference>
<dbReference type="Proteomes" id="UP000196329">
    <property type="component" value="Unassembled WGS sequence"/>
</dbReference>
<sequence length="305" mass="35618">MDRFILNFMILYKIKSFFIKLYWFLAHLIVDRLLFIIDYVFFFRLKKTNFLPLDLTSQKVLVIAAHSDDEILGLGGTLLKHSTLNHDITILYVTDGCKSFNPSVTRQEMVAMRRHEALNLSNYFSKIKTIFLNKISFEFTVSESLISEIAHAIQNSNPDIIYVLSPIDVNIDHTNAALASFAAIQNIHYRGRMCLYEVQTPLTYLYANRYIDITDFIENKKNILLSYKSQSVMFNSFIKIICYNKLAAIHLPNTNAAEFVRELSEEDILQLIRRSNSINKDKILIMRAKRFLRTSYKSMEKFFLD</sequence>
<dbReference type="Pfam" id="PF02585">
    <property type="entry name" value="PIG-L"/>
    <property type="match status" value="1"/>
</dbReference>
<evidence type="ECO:0000313" key="2">
    <source>
        <dbReference type="EMBL" id="OUN53447.1"/>
    </source>
</evidence>
<proteinExistence type="predicted"/>
<evidence type="ECO:0000313" key="3">
    <source>
        <dbReference type="Proteomes" id="UP000196329"/>
    </source>
</evidence>
<dbReference type="PANTHER" id="PTHR12993">
    <property type="entry name" value="N-ACETYLGLUCOSAMINYL-PHOSPHATIDYLINOSITOL DE-N-ACETYLASE-RELATED"/>
    <property type="match status" value="1"/>
</dbReference>
<evidence type="ECO:0008006" key="4">
    <source>
        <dbReference type="Google" id="ProtNLM"/>
    </source>
</evidence>
<dbReference type="InterPro" id="IPR003737">
    <property type="entry name" value="GlcNAc_PI_deacetylase-related"/>
</dbReference>
<dbReference type="PANTHER" id="PTHR12993:SF11">
    <property type="entry name" value="N-ACETYLGLUCOSAMINYL-PHOSPHATIDYLINOSITOL DE-N-ACETYLASE"/>
    <property type="match status" value="1"/>
</dbReference>
<comment type="caution">
    <text evidence="2">The sequence shown here is derived from an EMBL/GenBank/DDBJ whole genome shotgun (WGS) entry which is preliminary data.</text>
</comment>
<accession>A0A1Y3V2M9</accession>
<gene>
    <name evidence="2" type="ORF">B5G17_13895</name>
</gene>
<dbReference type="AlphaFoldDB" id="A0A1Y3V2M9"/>
<organism evidence="2 3">
    <name type="scientific">Bacteroides uniformis</name>
    <dbReference type="NCBI Taxonomy" id="820"/>
    <lineage>
        <taxon>Bacteria</taxon>
        <taxon>Pseudomonadati</taxon>
        <taxon>Bacteroidota</taxon>
        <taxon>Bacteroidia</taxon>
        <taxon>Bacteroidales</taxon>
        <taxon>Bacteroidaceae</taxon>
        <taxon>Bacteroides</taxon>
    </lineage>
</organism>
<name>A0A1Y3V2M9_BACUN</name>
<keyword evidence="1" id="KW-1133">Transmembrane helix</keyword>
<dbReference type="Gene3D" id="3.40.50.10320">
    <property type="entry name" value="LmbE-like"/>
    <property type="match status" value="1"/>
</dbReference>
<dbReference type="InterPro" id="IPR024078">
    <property type="entry name" value="LmbE-like_dom_sf"/>
</dbReference>
<protein>
    <recommendedName>
        <fullName evidence="4">PIG-L family deacetylase</fullName>
    </recommendedName>
</protein>
<feature type="transmembrane region" description="Helical" evidence="1">
    <location>
        <begin position="21"/>
        <end position="42"/>
    </location>
</feature>
<dbReference type="RefSeq" id="WP_087333030.1">
    <property type="nucleotide sequence ID" value="NZ_CAXUKH010000001.1"/>
</dbReference>
<keyword evidence="1" id="KW-0472">Membrane</keyword>
<dbReference type="SUPFAM" id="SSF102588">
    <property type="entry name" value="LmbE-like"/>
    <property type="match status" value="1"/>
</dbReference>